<feature type="domain" description="DUF659" evidence="3">
    <location>
        <begin position="204"/>
        <end position="248"/>
    </location>
</feature>
<keyword evidence="6" id="KW-1185">Reference proteome</keyword>
<dbReference type="CDD" id="cd01650">
    <property type="entry name" value="RT_nLTR_like"/>
    <property type="match status" value="1"/>
</dbReference>
<accession>A0AAV5MGF9</accession>
<dbReference type="SUPFAM" id="SSF56219">
    <property type="entry name" value="DNase I-like"/>
    <property type="match status" value="1"/>
</dbReference>
<dbReference type="InterPro" id="IPR012337">
    <property type="entry name" value="RNaseH-like_sf"/>
</dbReference>
<dbReference type="PANTHER" id="PTHR33116:SF78">
    <property type="entry name" value="OS12G0587133 PROTEIN"/>
    <property type="match status" value="1"/>
</dbReference>
<protein>
    <recommendedName>
        <fullName evidence="7">Reverse transcriptase domain-containing protein</fullName>
    </recommendedName>
</protein>
<feature type="compositionally biased region" description="Basic and acidic residues" evidence="1">
    <location>
        <begin position="550"/>
        <end position="560"/>
    </location>
</feature>
<feature type="region of interest" description="Disordered" evidence="1">
    <location>
        <begin position="526"/>
        <end position="572"/>
    </location>
</feature>
<dbReference type="SUPFAM" id="SSF56672">
    <property type="entry name" value="DNA/RNA polymerases"/>
    <property type="match status" value="1"/>
</dbReference>
<name>A0AAV5MGF9_9ROSI</name>
<dbReference type="SUPFAM" id="SSF53098">
    <property type="entry name" value="Ribonuclease H-like"/>
    <property type="match status" value="1"/>
</dbReference>
<feature type="domain" description="HAT C-terminal dimerisation" evidence="4">
    <location>
        <begin position="456"/>
        <end position="517"/>
    </location>
</feature>
<sequence>MNTSGSGNGIGDSIGSTPSKTDDPTWAHCLIVPGRRNQTKWLYCDKLILGGGITRLKEHLAGIKGNVGACKKVSADVKWQMQQLLSEIRKGKEKRQRLGDMVGSQCDSQIFVDEDDEIEESHRSQSHVAQQKKNINSYFVPRTTHGAQKTIKNALQSREKQEAARMAIARWWYDANVPFHATRSKYYLPMWDAVTSMGPGFKGPSYHDLRGSLLKCAVKEVNEWLLSLKSIWSTNGCSIMADGWTNQRMFDEVVKEVGVENVVQFITDNDASFKAAGKRKGKKNHKVIYNHSWVLALMRRDYTNGRDLCRPAVTRFATHFLSIQCLLKFKKELRQMFTSDAWVGSSEPLVIVLRLVDNEEKPSMGYLYEAIDKAKETIKKNFNNRLSQYMPYIKVIDARWDKQLYSPLHSAGCFLNPGIYFRPGFNKQTAVTRGLLNTLTTLIPDEEKQDLISSQLEEYKKATGTFGMSLAIRQREKLNPVAWWDQFGTDTPELQKFAIRVLSQCTSATGCERNWSAFDFEQPADKRPAYVHKEGSSRGTNRTHQQPTHAYEEGRSKETNRSTQQRQTWRNKSRGEEWSGIEFKVKEEDYEWLRGCYVGTARSIEIIPNLQEKLYMEGYFSRRLRPMGGKLVLMDCEEKEELRDLVQGAADWLGQWFIDIQPWTPTAVAKERFVWMRCQGAPLHAWGSEFFEKMAMTWGKFICLDDNTSKKLRFDVARFLISTQIMNAISVMWRIKVNGVMYDMKFTEEELLNHEENDWGVDLEQLAGDGEKEGENKDFSQIDKRSTANSRNEVEFEFEEEGGDVKGRKLVDSFPSSRLGEEQSVEVVADSFDRSAEASELGEDFGWVAKDACGLCRGILCVWNSKSLTMSRVIEGENFIGIEGVWGPEGVVVFILNVYSPGQLSTKRVLWAELKNLVLDRQGYWCIAGDFNAIRNEEEKKGSRGVTIEMREFNNFIQETELVDVPLGPKPFKFFNAWFQQEGCMELVKEVWGSANIQGWAGFQLKEKLKLTKEALKRWSKTLLPIIDAKINKATTEIAQIDKKGEEVQLSEEEIIRRREDFLLLWESMKSKESMLQQKSRKAWLNLGDANTSFFHKCIKGRWRRNEMTSIQIKGTQIVCASRMKEEIASFFEDIFKEEQWDRPNEEEIDAAVWECDSSKALGPDGFNFGFVKNVWELIRVDVIRFLHEFHKNGKLVRGLNTSFIVLVPKVDNPQKIEEYRPISLIGVMYKILAKLLANRLKVVLDGIVGEQQMAFIRGSPTRQFTVTRGLRQGDPLSPFLFLIIAVGLNGLVSAASQKGLLDGAEVESRGFKVSHLQYADDIILFPRAKEENVWAMKGVLRAFELVSGLKINFNKSHLIGIHVQEGWLNKMSWVLCCKVGVFPFKYLGIPIGGSSRKKAFWKPLVELFSKKLSTWKGQYLSLGGQITLINSVLSSLPVFWMSVYLIPKGTILAFDKIRRGFLWGGAAGEKKINWVKWEQVCKGKKQGGLGVKDLRKFNIALLGKWWGRIVITDKGLWKKVIAEKYGRVGEPSFNWLRENMNFGSSWWRDLSRLNDIDKEKKGCWEEHQELELLKEINEKTIARGRPDQRISIHSKDGSYITKSAYQILAAEHRNNQQGLALRKASANVNYVVQGRRIPATFLFSAKWHVIYGQLATNGGELKQNEKLFREKEVDSGRLFELVQIRAFSWIKGKRRDYFFSIADWIQNLVNCLSINRNSIRYLKRKPSEMEVEL</sequence>
<dbReference type="InterPro" id="IPR000477">
    <property type="entry name" value="RT_dom"/>
</dbReference>
<dbReference type="Pfam" id="PF05699">
    <property type="entry name" value="Dimer_Tnp_hAT"/>
    <property type="match status" value="1"/>
</dbReference>
<dbReference type="InterPro" id="IPR007021">
    <property type="entry name" value="DUF659"/>
</dbReference>
<evidence type="ECO:0000259" key="4">
    <source>
        <dbReference type="Pfam" id="PF05699"/>
    </source>
</evidence>
<dbReference type="PANTHER" id="PTHR33116">
    <property type="entry name" value="REVERSE TRANSCRIPTASE ZINC-BINDING DOMAIN-CONTAINING PROTEIN-RELATED-RELATED"/>
    <property type="match status" value="1"/>
</dbReference>
<evidence type="ECO:0000313" key="5">
    <source>
        <dbReference type="EMBL" id="GKV48239.1"/>
    </source>
</evidence>
<organism evidence="5 6">
    <name type="scientific">Rubroshorea leprosula</name>
    <dbReference type="NCBI Taxonomy" id="152421"/>
    <lineage>
        <taxon>Eukaryota</taxon>
        <taxon>Viridiplantae</taxon>
        <taxon>Streptophyta</taxon>
        <taxon>Embryophyta</taxon>
        <taxon>Tracheophyta</taxon>
        <taxon>Spermatophyta</taxon>
        <taxon>Magnoliopsida</taxon>
        <taxon>eudicotyledons</taxon>
        <taxon>Gunneridae</taxon>
        <taxon>Pentapetalae</taxon>
        <taxon>rosids</taxon>
        <taxon>malvids</taxon>
        <taxon>Malvales</taxon>
        <taxon>Dipterocarpaceae</taxon>
        <taxon>Rubroshorea</taxon>
    </lineage>
</organism>
<feature type="compositionally biased region" description="Polar residues" evidence="1">
    <location>
        <begin position="537"/>
        <end position="548"/>
    </location>
</feature>
<evidence type="ECO:0000259" key="3">
    <source>
        <dbReference type="Pfam" id="PF04937"/>
    </source>
</evidence>
<dbReference type="GO" id="GO:0046983">
    <property type="term" value="F:protein dimerization activity"/>
    <property type="evidence" value="ECO:0007669"/>
    <property type="project" value="InterPro"/>
</dbReference>
<feature type="region of interest" description="Disordered" evidence="1">
    <location>
        <begin position="1"/>
        <end position="21"/>
    </location>
</feature>
<feature type="compositionally biased region" description="Basic and acidic residues" evidence="1">
    <location>
        <begin position="526"/>
        <end position="536"/>
    </location>
</feature>
<reference evidence="5 6" key="1">
    <citation type="journal article" date="2021" name="Commun. Biol.">
        <title>The genome of Shorea leprosula (Dipterocarpaceae) highlights the ecological relevance of drought in aseasonal tropical rainforests.</title>
        <authorList>
            <person name="Ng K.K.S."/>
            <person name="Kobayashi M.J."/>
            <person name="Fawcett J.A."/>
            <person name="Hatakeyama M."/>
            <person name="Paape T."/>
            <person name="Ng C.H."/>
            <person name="Ang C.C."/>
            <person name="Tnah L.H."/>
            <person name="Lee C.T."/>
            <person name="Nishiyama T."/>
            <person name="Sese J."/>
            <person name="O'Brien M.J."/>
            <person name="Copetti D."/>
            <person name="Mohd Noor M.I."/>
            <person name="Ong R.C."/>
            <person name="Putra M."/>
            <person name="Sireger I.Z."/>
            <person name="Indrioko S."/>
            <person name="Kosugi Y."/>
            <person name="Izuno A."/>
            <person name="Isagi Y."/>
            <person name="Lee S.L."/>
            <person name="Shimizu K.K."/>
        </authorList>
    </citation>
    <scope>NUCLEOTIDE SEQUENCE [LARGE SCALE GENOMIC DNA]</scope>
    <source>
        <strain evidence="5">214</strain>
    </source>
</reference>
<dbReference type="Proteomes" id="UP001054252">
    <property type="component" value="Unassembled WGS sequence"/>
</dbReference>
<dbReference type="InterPro" id="IPR043502">
    <property type="entry name" value="DNA/RNA_pol_sf"/>
</dbReference>
<feature type="compositionally biased region" description="Polar residues" evidence="1">
    <location>
        <begin position="561"/>
        <end position="570"/>
    </location>
</feature>
<evidence type="ECO:0008006" key="7">
    <source>
        <dbReference type="Google" id="ProtNLM"/>
    </source>
</evidence>
<comment type="caution">
    <text evidence="5">The sequence shown here is derived from an EMBL/GenBank/DDBJ whole genome shotgun (WGS) entry which is preliminary data.</text>
</comment>
<evidence type="ECO:0000313" key="6">
    <source>
        <dbReference type="Proteomes" id="UP001054252"/>
    </source>
</evidence>
<feature type="compositionally biased region" description="Gly residues" evidence="1">
    <location>
        <begin position="1"/>
        <end position="12"/>
    </location>
</feature>
<dbReference type="EMBL" id="BPVZ01000250">
    <property type="protein sequence ID" value="GKV48239.1"/>
    <property type="molecule type" value="Genomic_DNA"/>
</dbReference>
<feature type="domain" description="Reverse transcriptase" evidence="2">
    <location>
        <begin position="1259"/>
        <end position="1392"/>
    </location>
</feature>
<dbReference type="Pfam" id="PF04937">
    <property type="entry name" value="DUF659"/>
    <property type="match status" value="1"/>
</dbReference>
<dbReference type="Gene3D" id="3.60.10.10">
    <property type="entry name" value="Endonuclease/exonuclease/phosphatase"/>
    <property type="match status" value="1"/>
</dbReference>
<dbReference type="InterPro" id="IPR008906">
    <property type="entry name" value="HATC_C_dom"/>
</dbReference>
<gene>
    <name evidence="5" type="ORF">SLEP1_g55065</name>
</gene>
<evidence type="ECO:0000259" key="2">
    <source>
        <dbReference type="Pfam" id="PF00078"/>
    </source>
</evidence>
<evidence type="ECO:0000256" key="1">
    <source>
        <dbReference type="SAM" id="MobiDB-lite"/>
    </source>
</evidence>
<dbReference type="InterPro" id="IPR036691">
    <property type="entry name" value="Endo/exonu/phosph_ase_sf"/>
</dbReference>
<dbReference type="Pfam" id="PF00078">
    <property type="entry name" value="RVT_1"/>
    <property type="match status" value="1"/>
</dbReference>
<proteinExistence type="predicted"/>